<keyword evidence="3 6" id="KW-0812">Transmembrane</keyword>
<evidence type="ECO:0000256" key="3">
    <source>
        <dbReference type="ARBA" id="ARBA00022692"/>
    </source>
</evidence>
<organism evidence="7 8">
    <name type="scientific">Kutzneria kofuensis</name>
    <dbReference type="NCBI Taxonomy" id="103725"/>
    <lineage>
        <taxon>Bacteria</taxon>
        <taxon>Bacillati</taxon>
        <taxon>Actinomycetota</taxon>
        <taxon>Actinomycetes</taxon>
        <taxon>Pseudonocardiales</taxon>
        <taxon>Pseudonocardiaceae</taxon>
        <taxon>Kutzneria</taxon>
    </lineage>
</organism>
<comment type="subcellular location">
    <subcellularLocation>
        <location evidence="1">Cell membrane</location>
        <topology evidence="1">Multi-pass membrane protein</topology>
    </subcellularLocation>
</comment>
<sequence length="488" mass="51880">MDRLRANSVGVVGVVFMAIATAAPITAMTGNVPVAVGFGNGIGAPAGYLFATVVLTVFSVGYVAMTKHITATGAFYGFVSQGLGRVVGLASGLLAVMAYIVFEASIVGIFAYFAQSTVLAQFGVHLPWQLFAAIMLAATAILSYFDIHLTSRVLGVMLVGEVSMLFLMAVAVLVRGGGPDGIPLSPVDPLNAFGGPAAGLGLFFAFWSWVGFESTAMYGEESREPKKTIPRATLISVVGVGIFYVFVSWMAIAGNGLARSVQVAAQDPLGFFFGPTETFVGHWAVLLFQWLLITGSFACGMAFHQCAARYMYAIGREGLIWRRLGRTHPEHGSPFVASFTQTVIAVVIVALFSLAGQDPYLSLYTLMAILGTMAILIVQTLCSFAVIGYFSRNHKESRHWFTTFTAPLLGGIGMIAVVWLLVDNLDAAAGAAASTPFFHAIPWIVGALFVLGVVGALALRRFRPETYAVLGRIVLDDAKERSEEPAAV</sequence>
<feature type="transmembrane region" description="Helical" evidence="6">
    <location>
        <begin position="126"/>
        <end position="145"/>
    </location>
</feature>
<keyword evidence="2" id="KW-1003">Cell membrane</keyword>
<evidence type="ECO:0000256" key="5">
    <source>
        <dbReference type="ARBA" id="ARBA00023136"/>
    </source>
</evidence>
<evidence type="ECO:0000256" key="2">
    <source>
        <dbReference type="ARBA" id="ARBA00022475"/>
    </source>
</evidence>
<feature type="transmembrane region" description="Helical" evidence="6">
    <location>
        <begin position="152"/>
        <end position="173"/>
    </location>
</feature>
<feature type="transmembrane region" description="Helical" evidence="6">
    <location>
        <begin position="193"/>
        <end position="212"/>
    </location>
</feature>
<feature type="transmembrane region" description="Helical" evidence="6">
    <location>
        <begin position="232"/>
        <end position="252"/>
    </location>
</feature>
<dbReference type="Gene3D" id="1.20.1740.10">
    <property type="entry name" value="Amino acid/polyamine transporter I"/>
    <property type="match status" value="1"/>
</dbReference>
<dbReference type="InterPro" id="IPR050367">
    <property type="entry name" value="APC_superfamily"/>
</dbReference>
<gene>
    <name evidence="7" type="ORF">BJ998_006803</name>
</gene>
<feature type="transmembrane region" description="Helical" evidence="6">
    <location>
        <begin position="441"/>
        <end position="459"/>
    </location>
</feature>
<name>A0A7W9KN49_9PSEU</name>
<dbReference type="PANTHER" id="PTHR42770:SF16">
    <property type="entry name" value="AMINO ACID PERMEASE"/>
    <property type="match status" value="1"/>
</dbReference>
<feature type="transmembrane region" description="Helical" evidence="6">
    <location>
        <begin position="400"/>
        <end position="421"/>
    </location>
</feature>
<keyword evidence="4 6" id="KW-1133">Transmembrane helix</keyword>
<evidence type="ECO:0000313" key="8">
    <source>
        <dbReference type="Proteomes" id="UP000585638"/>
    </source>
</evidence>
<proteinExistence type="predicted"/>
<feature type="transmembrane region" description="Helical" evidence="6">
    <location>
        <begin position="333"/>
        <end position="355"/>
    </location>
</feature>
<evidence type="ECO:0000256" key="4">
    <source>
        <dbReference type="ARBA" id="ARBA00022989"/>
    </source>
</evidence>
<dbReference type="Proteomes" id="UP000585638">
    <property type="component" value="Unassembled WGS sequence"/>
</dbReference>
<dbReference type="PIRSF" id="PIRSF006060">
    <property type="entry name" value="AA_transporter"/>
    <property type="match status" value="1"/>
</dbReference>
<comment type="caution">
    <text evidence="7">The sequence shown here is derived from an EMBL/GenBank/DDBJ whole genome shotgun (WGS) entry which is preliminary data.</text>
</comment>
<protein>
    <submittedName>
        <fullName evidence="7">Amino acid transporter</fullName>
    </submittedName>
</protein>
<dbReference type="Pfam" id="PF13520">
    <property type="entry name" value="AA_permease_2"/>
    <property type="match status" value="1"/>
</dbReference>
<dbReference type="GO" id="GO:0005886">
    <property type="term" value="C:plasma membrane"/>
    <property type="evidence" value="ECO:0007669"/>
    <property type="project" value="UniProtKB-SubCell"/>
</dbReference>
<dbReference type="RefSeq" id="WP_184867376.1">
    <property type="nucleotide sequence ID" value="NZ_BAAAWY010000098.1"/>
</dbReference>
<feature type="transmembrane region" description="Helical" evidence="6">
    <location>
        <begin position="86"/>
        <end position="114"/>
    </location>
</feature>
<reference evidence="7 8" key="1">
    <citation type="submission" date="2020-08" db="EMBL/GenBank/DDBJ databases">
        <title>Sequencing the genomes of 1000 actinobacteria strains.</title>
        <authorList>
            <person name="Klenk H.-P."/>
        </authorList>
    </citation>
    <scope>NUCLEOTIDE SEQUENCE [LARGE SCALE GENOMIC DNA]</scope>
    <source>
        <strain evidence="7 8">DSM 43851</strain>
    </source>
</reference>
<accession>A0A7W9KN49</accession>
<evidence type="ECO:0000313" key="7">
    <source>
        <dbReference type="EMBL" id="MBB5895607.1"/>
    </source>
</evidence>
<dbReference type="EMBL" id="JACHIR010000001">
    <property type="protein sequence ID" value="MBB5895607.1"/>
    <property type="molecule type" value="Genomic_DNA"/>
</dbReference>
<dbReference type="GO" id="GO:0022857">
    <property type="term" value="F:transmembrane transporter activity"/>
    <property type="evidence" value="ECO:0007669"/>
    <property type="project" value="InterPro"/>
</dbReference>
<dbReference type="PANTHER" id="PTHR42770">
    <property type="entry name" value="AMINO ACID TRANSPORTER-RELATED"/>
    <property type="match status" value="1"/>
</dbReference>
<evidence type="ECO:0000256" key="6">
    <source>
        <dbReference type="SAM" id="Phobius"/>
    </source>
</evidence>
<dbReference type="InterPro" id="IPR002293">
    <property type="entry name" value="AA/rel_permease1"/>
</dbReference>
<keyword evidence="5 6" id="KW-0472">Membrane</keyword>
<feature type="transmembrane region" description="Helical" evidence="6">
    <location>
        <begin position="46"/>
        <end position="65"/>
    </location>
</feature>
<evidence type="ECO:0000256" key="1">
    <source>
        <dbReference type="ARBA" id="ARBA00004651"/>
    </source>
</evidence>
<feature type="transmembrane region" description="Helical" evidence="6">
    <location>
        <begin position="287"/>
        <end position="312"/>
    </location>
</feature>
<keyword evidence="8" id="KW-1185">Reference proteome</keyword>
<feature type="transmembrane region" description="Helical" evidence="6">
    <location>
        <begin position="361"/>
        <end position="388"/>
    </location>
</feature>
<dbReference type="AlphaFoldDB" id="A0A7W9KN49"/>